<evidence type="ECO:0000313" key="2">
    <source>
        <dbReference type="Proteomes" id="UP000316242"/>
    </source>
</evidence>
<proteinExistence type="predicted"/>
<comment type="caution">
    <text evidence="1">The sequence shown here is derived from an EMBL/GenBank/DDBJ whole genome shotgun (WGS) entry which is preliminary data.</text>
</comment>
<accession>A0ABQ0RLP7</accession>
<protein>
    <recommendedName>
        <fullName evidence="3">Minor tail protein</fullName>
    </recommendedName>
</protein>
<keyword evidence="2" id="KW-1185">Reference proteome</keyword>
<sequence length="366" mass="41079">MGYRVWSVSSKTWADRVELRPQSTSWERTFNHSAGGSTSLVLSDPDVAAVAGLNDSYPGQRAIVVDYDNVVVYAGIIWEAHYERDTQQLNLTHEDIWSLWDARLISEVRTEDIVNWEKTYSGLEYDTIVKRIIQLAVAGSGRGVPMVYENDYSGGRSRTYNGYNMDTALSAMEEIMDLTDGPDVDFRPEWDGAGGVRFTLRTGDLSLNTIEVNFSAPETPAQGLWIKTDARDVATQMFAVGEGSGKKTAKSPGMLVRESQSANIADYPALERVEQFKNTKKGPELYEQAVSALVANNQAVRQAGFELKLDSPILGNLWELRPGTIVRWYIRDDPYFITGWREWRVLKYSGDIDSDFVKIEFQPKGG</sequence>
<evidence type="ECO:0000313" key="1">
    <source>
        <dbReference type="EMBL" id="GEC12737.1"/>
    </source>
</evidence>
<dbReference type="EMBL" id="BJNE01000007">
    <property type="protein sequence ID" value="GEC12737.1"/>
    <property type="molecule type" value="Genomic_DNA"/>
</dbReference>
<name>A0ABQ0RLP7_GLUNI</name>
<dbReference type="Proteomes" id="UP000316242">
    <property type="component" value="Unassembled WGS sequence"/>
</dbReference>
<evidence type="ECO:0008006" key="3">
    <source>
        <dbReference type="Google" id="ProtNLM"/>
    </source>
</evidence>
<organism evidence="1 2">
    <name type="scientific">Glutamicibacter nicotianae</name>
    <name type="common">Arthrobacter nicotianae</name>
    <dbReference type="NCBI Taxonomy" id="37929"/>
    <lineage>
        <taxon>Bacteria</taxon>
        <taxon>Bacillati</taxon>
        <taxon>Actinomycetota</taxon>
        <taxon>Actinomycetes</taxon>
        <taxon>Micrococcales</taxon>
        <taxon>Micrococcaceae</taxon>
        <taxon>Glutamicibacter</taxon>
    </lineage>
</organism>
<reference evidence="1 2" key="1">
    <citation type="submission" date="2019-06" db="EMBL/GenBank/DDBJ databases">
        <title>Whole genome shotgun sequence of Glutamicibacter nicotianae NBRC 14234.</title>
        <authorList>
            <person name="Hosoyama A."/>
            <person name="Uohara A."/>
            <person name="Ohji S."/>
            <person name="Ichikawa N."/>
        </authorList>
    </citation>
    <scope>NUCLEOTIDE SEQUENCE [LARGE SCALE GENOMIC DNA]</scope>
    <source>
        <strain evidence="1 2">NBRC 14234</strain>
    </source>
</reference>
<gene>
    <name evidence="1" type="ORF">ANI01nite_19400</name>
</gene>